<evidence type="ECO:0000259" key="1">
    <source>
        <dbReference type="PROSITE" id="PS51186"/>
    </source>
</evidence>
<feature type="domain" description="N-acetyltransferase" evidence="1">
    <location>
        <begin position="1"/>
        <end position="178"/>
    </location>
</feature>
<comment type="caution">
    <text evidence="2">The sequence shown here is derived from an EMBL/GenBank/DDBJ whole genome shotgun (WGS) entry which is preliminary data.</text>
</comment>
<evidence type="ECO:0000313" key="2">
    <source>
        <dbReference type="EMBL" id="GAA0713095.1"/>
    </source>
</evidence>
<dbReference type="InterPro" id="IPR000182">
    <property type="entry name" value="GNAT_dom"/>
</dbReference>
<sequence>MIIYTIASKDEELHQILALQQSNLSESISSNEKQKEGFVTVKHNFDILKKMNTQQPHIIAKHNDKIVGYALCMTKDFGNDIEVLKPMFAKIDTLIEPRINYIVMGQVCVDKTYRRQGILRGLYQKMKSSLQEKYSLLITEVASNNKRSLEAHSAIGFKDLIVYQADTIEWHIISWDWE</sequence>
<organism evidence="2 3">
    <name type="scientific">Aquimarina litoralis</name>
    <dbReference type="NCBI Taxonomy" id="584605"/>
    <lineage>
        <taxon>Bacteria</taxon>
        <taxon>Pseudomonadati</taxon>
        <taxon>Bacteroidota</taxon>
        <taxon>Flavobacteriia</taxon>
        <taxon>Flavobacteriales</taxon>
        <taxon>Flavobacteriaceae</taxon>
        <taxon>Aquimarina</taxon>
    </lineage>
</organism>
<name>A0ABN1IGV0_9FLAO</name>
<dbReference type="RefSeq" id="WP_343910057.1">
    <property type="nucleotide sequence ID" value="NZ_BAAAGE010000001.1"/>
</dbReference>
<dbReference type="PROSITE" id="PS51186">
    <property type="entry name" value="GNAT"/>
    <property type="match status" value="1"/>
</dbReference>
<gene>
    <name evidence="2" type="ORF">GCM10009430_04350</name>
</gene>
<evidence type="ECO:0000313" key="3">
    <source>
        <dbReference type="Proteomes" id="UP001501758"/>
    </source>
</evidence>
<proteinExistence type="predicted"/>
<keyword evidence="3" id="KW-1185">Reference proteome</keyword>
<accession>A0ABN1IGV0</accession>
<reference evidence="2 3" key="1">
    <citation type="journal article" date="2019" name="Int. J. Syst. Evol. Microbiol.">
        <title>The Global Catalogue of Microorganisms (GCM) 10K type strain sequencing project: providing services to taxonomists for standard genome sequencing and annotation.</title>
        <authorList>
            <consortium name="The Broad Institute Genomics Platform"/>
            <consortium name="The Broad Institute Genome Sequencing Center for Infectious Disease"/>
            <person name="Wu L."/>
            <person name="Ma J."/>
        </authorList>
    </citation>
    <scope>NUCLEOTIDE SEQUENCE [LARGE SCALE GENOMIC DNA]</scope>
    <source>
        <strain evidence="2 3">JCM 15974</strain>
    </source>
</reference>
<dbReference type="Gene3D" id="3.40.630.30">
    <property type="match status" value="1"/>
</dbReference>
<dbReference type="Proteomes" id="UP001501758">
    <property type="component" value="Unassembled WGS sequence"/>
</dbReference>
<dbReference type="CDD" id="cd04301">
    <property type="entry name" value="NAT_SF"/>
    <property type="match status" value="1"/>
</dbReference>
<protein>
    <recommendedName>
        <fullName evidence="1">N-acetyltransferase domain-containing protein</fullName>
    </recommendedName>
</protein>
<dbReference type="InterPro" id="IPR016181">
    <property type="entry name" value="Acyl_CoA_acyltransferase"/>
</dbReference>
<dbReference type="SUPFAM" id="SSF55729">
    <property type="entry name" value="Acyl-CoA N-acyltransferases (Nat)"/>
    <property type="match status" value="1"/>
</dbReference>
<dbReference type="Pfam" id="PF00583">
    <property type="entry name" value="Acetyltransf_1"/>
    <property type="match status" value="1"/>
</dbReference>
<dbReference type="EMBL" id="BAAAGE010000001">
    <property type="protein sequence ID" value="GAA0713095.1"/>
    <property type="molecule type" value="Genomic_DNA"/>
</dbReference>